<dbReference type="OMA" id="TIRNMQS"/>
<dbReference type="STRING" id="3983.A0A2C9U6D4"/>
<dbReference type="GO" id="GO:0005737">
    <property type="term" value="C:cytoplasm"/>
    <property type="evidence" value="ECO:0000318"/>
    <property type="project" value="GO_Central"/>
</dbReference>
<evidence type="ECO:0000256" key="3">
    <source>
        <dbReference type="SAM" id="MobiDB-lite"/>
    </source>
</evidence>
<dbReference type="Gene3D" id="3.30.1370.10">
    <property type="entry name" value="K Homology domain, type 1"/>
    <property type="match status" value="2"/>
</dbReference>
<feature type="compositionally biased region" description="Low complexity" evidence="3">
    <location>
        <begin position="325"/>
        <end position="344"/>
    </location>
</feature>
<name>A0A2C9U6D4_MANES</name>
<accession>A0A2C9U6D4</accession>
<dbReference type="SUPFAM" id="SSF54791">
    <property type="entry name" value="Eukaryotic type KH-domain (KH-domain type I)"/>
    <property type="match status" value="2"/>
</dbReference>
<dbReference type="Gramene" id="Manes.17G094800.1.v8.1">
    <property type="protein sequence ID" value="Manes.17G094800.1.v8.1.CDS"/>
    <property type="gene ID" value="Manes.17G094800.v8.1"/>
</dbReference>
<dbReference type="PROSITE" id="PS50084">
    <property type="entry name" value="KH_TYPE_1"/>
    <property type="match status" value="2"/>
</dbReference>
<evidence type="ECO:0000259" key="4">
    <source>
        <dbReference type="SMART" id="SM00322"/>
    </source>
</evidence>
<evidence type="ECO:0000256" key="2">
    <source>
        <dbReference type="PROSITE-ProRule" id="PRU00117"/>
    </source>
</evidence>
<keyword evidence="1" id="KW-0677">Repeat</keyword>
<comment type="caution">
    <text evidence="5">The sequence shown here is derived from an EMBL/GenBank/DDBJ whole genome shotgun (WGS) entry which is preliminary data.</text>
</comment>
<feature type="region of interest" description="Disordered" evidence="3">
    <location>
        <begin position="277"/>
        <end position="537"/>
    </location>
</feature>
<feature type="compositionally biased region" description="Low complexity" evidence="3">
    <location>
        <begin position="286"/>
        <end position="300"/>
    </location>
</feature>
<dbReference type="CDD" id="cd00105">
    <property type="entry name" value="KH-I"/>
    <property type="match status" value="1"/>
</dbReference>
<evidence type="ECO:0000313" key="6">
    <source>
        <dbReference type="Proteomes" id="UP000091857"/>
    </source>
</evidence>
<feature type="compositionally biased region" description="Low complexity" evidence="3">
    <location>
        <begin position="52"/>
        <end position="70"/>
    </location>
</feature>
<dbReference type="Proteomes" id="UP000091857">
    <property type="component" value="Chromosome 17"/>
</dbReference>
<evidence type="ECO:0000313" key="5">
    <source>
        <dbReference type="EMBL" id="OAY25439.1"/>
    </source>
</evidence>
<proteinExistence type="predicted"/>
<feature type="compositionally biased region" description="Polar residues" evidence="3">
    <location>
        <begin position="301"/>
        <end position="324"/>
    </location>
</feature>
<keyword evidence="6" id="KW-1185">Reference proteome</keyword>
<dbReference type="InterPro" id="IPR036612">
    <property type="entry name" value="KH_dom_type_1_sf"/>
</dbReference>
<feature type="compositionally biased region" description="Low complexity" evidence="3">
    <location>
        <begin position="400"/>
        <end position="413"/>
    </location>
</feature>
<feature type="domain" description="K Homology" evidence="4">
    <location>
        <begin position="85"/>
        <end position="158"/>
    </location>
</feature>
<organism evidence="5 6">
    <name type="scientific">Manihot esculenta</name>
    <name type="common">Cassava</name>
    <name type="synonym">Jatropha manihot</name>
    <dbReference type="NCBI Taxonomy" id="3983"/>
    <lineage>
        <taxon>Eukaryota</taxon>
        <taxon>Viridiplantae</taxon>
        <taxon>Streptophyta</taxon>
        <taxon>Embryophyta</taxon>
        <taxon>Tracheophyta</taxon>
        <taxon>Spermatophyta</taxon>
        <taxon>Magnoliopsida</taxon>
        <taxon>eudicotyledons</taxon>
        <taxon>Gunneridae</taxon>
        <taxon>Pentapetalae</taxon>
        <taxon>rosids</taxon>
        <taxon>fabids</taxon>
        <taxon>Malpighiales</taxon>
        <taxon>Euphorbiaceae</taxon>
        <taxon>Crotonoideae</taxon>
        <taxon>Manihoteae</taxon>
        <taxon>Manihot</taxon>
    </lineage>
</organism>
<dbReference type="InterPro" id="IPR004088">
    <property type="entry name" value="KH_dom_type_1"/>
</dbReference>
<evidence type="ECO:0000256" key="1">
    <source>
        <dbReference type="ARBA" id="ARBA00022737"/>
    </source>
</evidence>
<dbReference type="GO" id="GO:0010468">
    <property type="term" value="P:regulation of gene expression"/>
    <property type="evidence" value="ECO:0000318"/>
    <property type="project" value="GO_Central"/>
</dbReference>
<dbReference type="OrthoDB" id="5204190at2759"/>
<keyword evidence="2" id="KW-0694">RNA-binding</keyword>
<dbReference type="GO" id="GO:0003729">
    <property type="term" value="F:mRNA binding"/>
    <property type="evidence" value="ECO:0000318"/>
    <property type="project" value="GO_Central"/>
</dbReference>
<feature type="compositionally biased region" description="Polar residues" evidence="3">
    <location>
        <begin position="497"/>
        <end position="511"/>
    </location>
</feature>
<feature type="compositionally biased region" description="Basic and acidic residues" evidence="3">
    <location>
        <begin position="1"/>
        <end position="33"/>
    </location>
</feature>
<gene>
    <name evidence="5" type="ORF">MANES_17G094800v8</name>
</gene>
<dbReference type="InterPro" id="IPR004087">
    <property type="entry name" value="KH_dom"/>
</dbReference>
<feature type="domain" description="K Homology" evidence="4">
    <location>
        <begin position="179"/>
        <end position="253"/>
    </location>
</feature>
<dbReference type="AlphaFoldDB" id="A0A2C9U6D4"/>
<dbReference type="Pfam" id="PF00013">
    <property type="entry name" value="KH_1"/>
    <property type="match status" value="2"/>
</dbReference>
<dbReference type="EMBL" id="CM004403">
    <property type="protein sequence ID" value="OAY25439.1"/>
    <property type="molecule type" value="Genomic_DNA"/>
</dbReference>
<feature type="region of interest" description="Disordered" evidence="3">
    <location>
        <begin position="1"/>
        <end position="70"/>
    </location>
</feature>
<dbReference type="PANTHER" id="PTHR10288">
    <property type="entry name" value="KH DOMAIN CONTAINING RNA BINDING PROTEIN"/>
    <property type="match status" value="1"/>
</dbReference>
<sequence>MGEPGHEEQQEQKEFADGGKRKLDAFELAKQRAQEIASRIASDADSKRPRLVSENSSEPSRFSSSVSASPSFPVPFVAQPSLYSQGASKKIAIPNGKVGVVIGKGGETIKNIQLQSGAKIQITKDQDADPHSLTRDVELMGTSEQISRAEELISDVIAETDAGGSASSAVHGLNTKQSGAEQFAMRVPNDKVGLLIGKGGETIKYMQSRSGARMQIIPLHLPPGDASAERTVYINGSTEQIEAAKELVNEVISGKRIINPSGSNSYSQPVYPAAGNWVEPGQPTMQQQPQYGYAQPGNQPTPSSYYGNYTQQPVWDQSNPSTMSQTPQQMTGYGYYGQQSQMGTAPPSYSYNQTPVASNTYDHSYGQQTPNYGQNIPSQTPSQEMQKPYATSSYGSATVSSQSDGAISSQSSQVAPAYPPTAYSQPVMNPPTYWPPQTGYDQTGYSQTAYGGLQPGQVPPPSTQPVYGQGGYPLQPSPSPVNYAQGTHPHSYGQPPLETQSQSQPANNGHSQPLAYGAETNDGNSNPAVQEAVPSQS</sequence>
<feature type="compositionally biased region" description="Polar residues" evidence="3">
    <location>
        <begin position="521"/>
        <end position="537"/>
    </location>
</feature>
<protein>
    <recommendedName>
        <fullName evidence="4">K Homology domain-containing protein</fullName>
    </recommendedName>
</protein>
<reference evidence="6" key="1">
    <citation type="journal article" date="2016" name="Nat. Biotechnol.">
        <title>Sequencing wild and cultivated cassava and related species reveals extensive interspecific hybridization and genetic diversity.</title>
        <authorList>
            <person name="Bredeson J.V."/>
            <person name="Lyons J.B."/>
            <person name="Prochnik S.E."/>
            <person name="Wu G.A."/>
            <person name="Ha C.M."/>
            <person name="Edsinger-Gonzales E."/>
            <person name="Grimwood J."/>
            <person name="Schmutz J."/>
            <person name="Rabbi I.Y."/>
            <person name="Egesi C."/>
            <person name="Nauluvula P."/>
            <person name="Lebot V."/>
            <person name="Ndunguru J."/>
            <person name="Mkamilo G."/>
            <person name="Bart R.S."/>
            <person name="Setter T.L."/>
            <person name="Gleadow R.M."/>
            <person name="Kulakow P."/>
            <person name="Ferguson M.E."/>
            <person name="Rounsley S."/>
            <person name="Rokhsar D.S."/>
        </authorList>
    </citation>
    <scope>NUCLEOTIDE SEQUENCE [LARGE SCALE GENOMIC DNA]</scope>
    <source>
        <strain evidence="6">cv. AM560-2</strain>
    </source>
</reference>
<dbReference type="SMART" id="SM00322">
    <property type="entry name" value="KH"/>
    <property type="match status" value="2"/>
</dbReference>
<feature type="compositionally biased region" description="Polar residues" evidence="3">
    <location>
        <begin position="439"/>
        <end position="449"/>
    </location>
</feature>
<feature type="compositionally biased region" description="Polar residues" evidence="3">
    <location>
        <begin position="347"/>
        <end position="399"/>
    </location>
</feature>